<evidence type="ECO:0000256" key="7">
    <source>
        <dbReference type="SAM" id="MobiDB-lite"/>
    </source>
</evidence>
<organism evidence="9 10">
    <name type="scientific">Paenibacillus hodogayensis</name>
    <dbReference type="NCBI Taxonomy" id="279208"/>
    <lineage>
        <taxon>Bacteria</taxon>
        <taxon>Bacillati</taxon>
        <taxon>Bacillota</taxon>
        <taxon>Bacilli</taxon>
        <taxon>Bacillales</taxon>
        <taxon>Paenibacillaceae</taxon>
        <taxon>Paenibacillus</taxon>
    </lineage>
</organism>
<feature type="region of interest" description="Disordered" evidence="7">
    <location>
        <begin position="243"/>
        <end position="289"/>
    </location>
</feature>
<evidence type="ECO:0000256" key="6">
    <source>
        <dbReference type="ARBA" id="ARBA00023136"/>
    </source>
</evidence>
<keyword evidence="4 8" id="KW-0812">Transmembrane</keyword>
<evidence type="ECO:0000256" key="8">
    <source>
        <dbReference type="SAM" id="Phobius"/>
    </source>
</evidence>
<feature type="transmembrane region" description="Helical" evidence="8">
    <location>
        <begin position="12"/>
        <end position="30"/>
    </location>
</feature>
<evidence type="ECO:0000313" key="10">
    <source>
        <dbReference type="Proteomes" id="UP001589619"/>
    </source>
</evidence>
<dbReference type="PANTHER" id="PTHR30589:SF0">
    <property type="entry name" value="PHOSPHATIDYLGLYCEROL--PROLIPOPROTEIN DIACYLGLYCERYL TRANSFERASE"/>
    <property type="match status" value="1"/>
</dbReference>
<proteinExistence type="inferred from homology"/>
<keyword evidence="3 9" id="KW-0808">Transferase</keyword>
<keyword evidence="10" id="KW-1185">Reference proteome</keyword>
<evidence type="ECO:0000256" key="1">
    <source>
        <dbReference type="ARBA" id="ARBA00007150"/>
    </source>
</evidence>
<keyword evidence="2" id="KW-1003">Cell membrane</keyword>
<dbReference type="InterPro" id="IPR001640">
    <property type="entry name" value="Lgt"/>
</dbReference>
<keyword evidence="6 8" id="KW-0472">Membrane</keyword>
<evidence type="ECO:0000256" key="2">
    <source>
        <dbReference type="ARBA" id="ARBA00022475"/>
    </source>
</evidence>
<feature type="transmembrane region" description="Helical" evidence="8">
    <location>
        <begin position="153"/>
        <end position="173"/>
    </location>
</feature>
<evidence type="ECO:0000256" key="4">
    <source>
        <dbReference type="ARBA" id="ARBA00022692"/>
    </source>
</evidence>
<feature type="transmembrane region" description="Helical" evidence="8">
    <location>
        <begin position="113"/>
        <end position="133"/>
    </location>
</feature>
<dbReference type="EMBL" id="JBHMAG010000020">
    <property type="protein sequence ID" value="MFB9756019.1"/>
    <property type="molecule type" value="Genomic_DNA"/>
</dbReference>
<reference evidence="9 10" key="1">
    <citation type="submission" date="2024-09" db="EMBL/GenBank/DDBJ databases">
        <authorList>
            <person name="Sun Q."/>
            <person name="Mori K."/>
        </authorList>
    </citation>
    <scope>NUCLEOTIDE SEQUENCE [LARGE SCALE GENOMIC DNA]</scope>
    <source>
        <strain evidence="9 10">JCM 12520</strain>
    </source>
</reference>
<dbReference type="Proteomes" id="UP001589619">
    <property type="component" value="Unassembled WGS sequence"/>
</dbReference>
<feature type="transmembrane region" description="Helical" evidence="8">
    <location>
        <begin position="210"/>
        <end position="230"/>
    </location>
</feature>
<dbReference type="GO" id="GO:0016757">
    <property type="term" value="F:glycosyltransferase activity"/>
    <property type="evidence" value="ECO:0007669"/>
    <property type="project" value="UniProtKB-KW"/>
</dbReference>
<comment type="caution">
    <text evidence="9">The sequence shown here is derived from an EMBL/GenBank/DDBJ whole genome shotgun (WGS) entry which is preliminary data.</text>
</comment>
<feature type="compositionally biased region" description="Basic and acidic residues" evidence="7">
    <location>
        <begin position="252"/>
        <end position="261"/>
    </location>
</feature>
<dbReference type="RefSeq" id="WP_344913441.1">
    <property type="nucleotide sequence ID" value="NZ_BAAAYO010000012.1"/>
</dbReference>
<accession>A0ABV5W620</accession>
<evidence type="ECO:0000256" key="5">
    <source>
        <dbReference type="ARBA" id="ARBA00022989"/>
    </source>
</evidence>
<dbReference type="PANTHER" id="PTHR30589">
    <property type="entry name" value="PROLIPOPROTEIN DIACYLGLYCERYL TRANSFERASE"/>
    <property type="match status" value="1"/>
</dbReference>
<name>A0ABV5W620_9BACL</name>
<keyword evidence="9" id="KW-0328">Glycosyltransferase</keyword>
<sequence length="289" mass="31264">MPELVSWGPFTIQTGLLAVVAASVTAMLAVRALSLTKGAPAKASAELLQNAAFLVLIVWKFGHVLFAPSVVWDRPLALLMMNGGGREASLAVAAAIFYLFVKVKRSGIPWRLFADLTAFGATAAAAVYCAIAWKYGERTTVPWGVMLNDPEYRYHPVSAYALIVAVLVTLLLWLKRGTAGDGTMFRTAALYMGSGLLLVSFWDVPPERTYGLLSAFQWRMLVLAGIGIISPPSMHNKVGKEMNVSVSNSHTDPQKSLEQNRQDSQNAKKSRNADVSADKKLAGPNRPSV</sequence>
<dbReference type="EC" id="2.4.99.-" evidence="9"/>
<feature type="transmembrane region" description="Helical" evidence="8">
    <location>
        <begin position="51"/>
        <end position="72"/>
    </location>
</feature>
<feature type="transmembrane region" description="Helical" evidence="8">
    <location>
        <begin position="185"/>
        <end position="204"/>
    </location>
</feature>
<keyword evidence="5 8" id="KW-1133">Transmembrane helix</keyword>
<dbReference type="Pfam" id="PF01790">
    <property type="entry name" value="LGT"/>
    <property type="match status" value="1"/>
</dbReference>
<evidence type="ECO:0000313" key="9">
    <source>
        <dbReference type="EMBL" id="MFB9756019.1"/>
    </source>
</evidence>
<gene>
    <name evidence="9" type="ORF">ACFFNY_30965</name>
</gene>
<feature type="transmembrane region" description="Helical" evidence="8">
    <location>
        <begin position="84"/>
        <end position="101"/>
    </location>
</feature>
<comment type="similarity">
    <text evidence="1">Belongs to the Lgt family.</text>
</comment>
<evidence type="ECO:0000256" key="3">
    <source>
        <dbReference type="ARBA" id="ARBA00022679"/>
    </source>
</evidence>
<protein>
    <submittedName>
        <fullName evidence="9">Prolipoprotein diacylglyceryl transferase family protein</fullName>
        <ecNumber evidence="9">2.4.99.-</ecNumber>
    </submittedName>
</protein>